<dbReference type="GO" id="GO:0009279">
    <property type="term" value="C:cell outer membrane"/>
    <property type="evidence" value="ECO:0007669"/>
    <property type="project" value="UniProtKB-SubCell"/>
</dbReference>
<dbReference type="PANTHER" id="PTHR40980">
    <property type="entry name" value="PLUG DOMAIN-CONTAINING PROTEIN"/>
    <property type="match status" value="1"/>
</dbReference>
<sequence length="799" mass="88914">MKRNTLAICLSRALACAVLLPPCAALAAPAPAPGPDAAAAGEPKQLDAVVVQGEIAYRNRAADIEPTLVYDLEYFQRFEPNTVGDMLKRVPGVGFVGSDIMEYDGAQLRGLGGGYTQVLINGKKVPGAGDDRSFYVDRIPAEMVDHIEIKRSASANRSGDAMAGAINIVLRDAYVFDGSYVRIGANRWDDGEVNPTFGAVTSFEALGGRLLAGVNVQDRYRSKFKRSYRFTDDTMEEKVSWEDQTEVKDGRDYSANLSYTAEVGETGRFGVDAFYVKTDRDVTEVSFEEEVDDDEVENKRVPGLNPYDQKNYGIGLDYRFDMAGGTTRLSLDHARFEDYEGTTEGEHVYVGDAAGWDETWSIDGAEWDETVYEAEAIDAKDSETGFTLAHTRPLGRAELQFGIDVRNKKRESLVTSYEWEADEEGQAAPAFPADYALDGSVASVIEEKRVDPYVMLSGRGEVFAWEAGLRYETTRGQVEYIEDEESEGRIDKDYDQLLPSVNLRWDVTDADRISLSLAKTVKRPNFNELIPALLDGEFGDNDYIGNPELEPETANGIDLGFEHRLGRRGVVGLNFFYRDVKDLIELVNTGAPSEAAVEDYEDDIADMVDDGDYASEAEAIAANPFEAESWLFTSANVGDGKVYGFEFDLSTPLSAFGMDDTGVFLNYSWVDSRVDDFMGRRRFNDQAKSTFNIGFIQDLPALAASFGLTYRKQGDAYARFLGEEAIIRYGGELDAFVEKRFGRNFSVRLSANNLLDASKDEFFDKFNTLEDQLDRDYDEYELETEEAGPSYQLVMRMAF</sequence>
<dbReference type="Gene3D" id="2.170.130.10">
    <property type="entry name" value="TonB-dependent receptor, plug domain"/>
    <property type="match status" value="1"/>
</dbReference>
<evidence type="ECO:0000259" key="7">
    <source>
        <dbReference type="Pfam" id="PF07715"/>
    </source>
</evidence>
<dbReference type="RefSeq" id="WP_028915304.1">
    <property type="nucleotide sequence ID" value="NZ_VLJS01000103.1"/>
</dbReference>
<dbReference type="InterPro" id="IPR012910">
    <property type="entry name" value="Plug_dom"/>
</dbReference>
<dbReference type="PANTHER" id="PTHR40980:SF4">
    <property type="entry name" value="TONB-DEPENDENT RECEPTOR-LIKE BETA-BARREL DOMAIN-CONTAINING PROTEIN"/>
    <property type="match status" value="1"/>
</dbReference>
<name>A0A562D3U0_9GAMM</name>
<organism evidence="8 9">
    <name type="scientific">Pseudoxanthomonas taiwanensis J19</name>
    <dbReference type="NCBI Taxonomy" id="935569"/>
    <lineage>
        <taxon>Bacteria</taxon>
        <taxon>Pseudomonadati</taxon>
        <taxon>Pseudomonadota</taxon>
        <taxon>Gammaproteobacteria</taxon>
        <taxon>Lysobacterales</taxon>
        <taxon>Lysobacteraceae</taxon>
        <taxon>Pseudoxanthomonas</taxon>
    </lineage>
</organism>
<feature type="domain" description="TonB-dependent receptor-like beta-barrel" evidence="6">
    <location>
        <begin position="299"/>
        <end position="754"/>
    </location>
</feature>
<dbReference type="Pfam" id="PF07715">
    <property type="entry name" value="Plug"/>
    <property type="match status" value="1"/>
</dbReference>
<gene>
    <name evidence="8" type="ORF">L613_007000000120</name>
</gene>
<evidence type="ECO:0000256" key="1">
    <source>
        <dbReference type="ARBA" id="ARBA00004442"/>
    </source>
</evidence>
<keyword evidence="5" id="KW-0732">Signal</keyword>
<dbReference type="OrthoDB" id="9764669at2"/>
<dbReference type="InterPro" id="IPR037066">
    <property type="entry name" value="Plug_dom_sf"/>
</dbReference>
<keyword evidence="4" id="KW-0798">TonB box</keyword>
<keyword evidence="9" id="KW-1185">Reference proteome</keyword>
<evidence type="ECO:0000256" key="3">
    <source>
        <dbReference type="ARBA" id="ARBA00023237"/>
    </source>
</evidence>
<accession>A0A562D3U0</accession>
<dbReference type="Proteomes" id="UP000321583">
    <property type="component" value="Unassembled WGS sequence"/>
</dbReference>
<dbReference type="EMBL" id="VLJS01000103">
    <property type="protein sequence ID" value="TWH04292.1"/>
    <property type="molecule type" value="Genomic_DNA"/>
</dbReference>
<dbReference type="InterPro" id="IPR036942">
    <property type="entry name" value="Beta-barrel_TonB_sf"/>
</dbReference>
<dbReference type="AlphaFoldDB" id="A0A562D3U0"/>
<keyword evidence="2 4" id="KW-0472">Membrane</keyword>
<dbReference type="Gene3D" id="2.40.170.20">
    <property type="entry name" value="TonB-dependent receptor, beta-barrel domain"/>
    <property type="match status" value="1"/>
</dbReference>
<feature type="domain" description="TonB-dependent receptor plug" evidence="7">
    <location>
        <begin position="69"/>
        <end position="165"/>
    </location>
</feature>
<keyword evidence="3" id="KW-0998">Cell outer membrane</keyword>
<dbReference type="Pfam" id="PF00593">
    <property type="entry name" value="TonB_dep_Rec_b-barrel"/>
    <property type="match status" value="1"/>
</dbReference>
<proteinExistence type="inferred from homology"/>
<evidence type="ECO:0000256" key="5">
    <source>
        <dbReference type="SAM" id="SignalP"/>
    </source>
</evidence>
<evidence type="ECO:0000256" key="4">
    <source>
        <dbReference type="RuleBase" id="RU003357"/>
    </source>
</evidence>
<dbReference type="CDD" id="cd01347">
    <property type="entry name" value="ligand_gated_channel"/>
    <property type="match status" value="1"/>
</dbReference>
<keyword evidence="8" id="KW-0675">Receptor</keyword>
<feature type="chain" id="PRO_5021972511" evidence="5">
    <location>
        <begin position="28"/>
        <end position="799"/>
    </location>
</feature>
<feature type="signal peptide" evidence="5">
    <location>
        <begin position="1"/>
        <end position="27"/>
    </location>
</feature>
<comment type="subcellular location">
    <subcellularLocation>
        <location evidence="1 4">Cell outer membrane</location>
    </subcellularLocation>
</comment>
<comment type="caution">
    <text evidence="8">The sequence shown here is derived from an EMBL/GenBank/DDBJ whole genome shotgun (WGS) entry which is preliminary data.</text>
</comment>
<comment type="similarity">
    <text evidence="4">Belongs to the TonB-dependent receptor family.</text>
</comment>
<dbReference type="InterPro" id="IPR000531">
    <property type="entry name" value="Beta-barrel_TonB"/>
</dbReference>
<protein>
    <submittedName>
        <fullName evidence="8">TonB-dependent receptor</fullName>
    </submittedName>
</protein>
<evidence type="ECO:0000313" key="9">
    <source>
        <dbReference type="Proteomes" id="UP000321583"/>
    </source>
</evidence>
<evidence type="ECO:0000256" key="2">
    <source>
        <dbReference type="ARBA" id="ARBA00023136"/>
    </source>
</evidence>
<evidence type="ECO:0000313" key="8">
    <source>
        <dbReference type="EMBL" id="TWH04292.1"/>
    </source>
</evidence>
<evidence type="ECO:0000259" key="6">
    <source>
        <dbReference type="Pfam" id="PF00593"/>
    </source>
</evidence>
<reference evidence="8 9" key="1">
    <citation type="submission" date="2019-07" db="EMBL/GenBank/DDBJ databases">
        <title>Genome sequencing of lignin-degrading bacterial isolates.</title>
        <authorList>
            <person name="Gladden J."/>
        </authorList>
    </citation>
    <scope>NUCLEOTIDE SEQUENCE [LARGE SCALE GENOMIC DNA]</scope>
    <source>
        <strain evidence="8 9">J19</strain>
    </source>
</reference>
<dbReference type="SUPFAM" id="SSF56935">
    <property type="entry name" value="Porins"/>
    <property type="match status" value="1"/>
</dbReference>